<dbReference type="SUPFAM" id="SSF55021">
    <property type="entry name" value="ACT-like"/>
    <property type="match status" value="1"/>
</dbReference>
<reference evidence="10 11" key="1">
    <citation type="submission" date="2020-08" db="EMBL/GenBank/DDBJ databases">
        <title>Genome sequencing of Purple Non-Sulfur Bacteria from various extreme environments.</title>
        <authorList>
            <person name="Mayer M."/>
        </authorList>
    </citation>
    <scope>NUCLEOTIDE SEQUENCE [LARGE SCALE GENOMIC DNA]</scope>
    <source>
        <strain evidence="10 11">JA131</strain>
    </source>
</reference>
<keyword evidence="3" id="KW-0028">Amino-acid biosynthesis</keyword>
<dbReference type="PIRSF" id="PIRSF001500">
    <property type="entry name" value="Chor_mut_pdt_Ppr"/>
    <property type="match status" value="1"/>
</dbReference>
<keyword evidence="11" id="KW-1185">Reference proteome</keyword>
<evidence type="ECO:0000259" key="9">
    <source>
        <dbReference type="PROSITE" id="PS51171"/>
    </source>
</evidence>
<evidence type="ECO:0000256" key="8">
    <source>
        <dbReference type="PIRSR" id="PIRSR001500-2"/>
    </source>
</evidence>
<keyword evidence="4" id="KW-0057">Aromatic amino acid biosynthesis</keyword>
<dbReference type="PANTHER" id="PTHR21022:SF19">
    <property type="entry name" value="PREPHENATE DEHYDRATASE-RELATED"/>
    <property type="match status" value="1"/>
</dbReference>
<evidence type="ECO:0000256" key="6">
    <source>
        <dbReference type="ARBA" id="ARBA00023239"/>
    </source>
</evidence>
<dbReference type="AlphaFoldDB" id="A0A7W6RAF7"/>
<dbReference type="PANTHER" id="PTHR21022">
    <property type="entry name" value="PREPHENATE DEHYDRATASE P PROTEIN"/>
    <property type="match status" value="1"/>
</dbReference>
<protein>
    <recommendedName>
        <fullName evidence="2">prephenate dehydratase</fullName>
        <ecNumber evidence="2">4.2.1.51</ecNumber>
    </recommendedName>
</protein>
<dbReference type="GO" id="GO:0004664">
    <property type="term" value="F:prephenate dehydratase activity"/>
    <property type="evidence" value="ECO:0007669"/>
    <property type="project" value="UniProtKB-EC"/>
</dbReference>
<evidence type="ECO:0000256" key="7">
    <source>
        <dbReference type="ARBA" id="ARBA00047848"/>
    </source>
</evidence>
<comment type="caution">
    <text evidence="10">The sequence shown here is derived from an EMBL/GenBank/DDBJ whole genome shotgun (WGS) entry which is preliminary data.</text>
</comment>
<dbReference type="EMBL" id="JACIGK010000003">
    <property type="protein sequence ID" value="MBB4264940.1"/>
    <property type="molecule type" value="Genomic_DNA"/>
</dbReference>
<gene>
    <name evidence="10" type="ORF">GGD89_000551</name>
</gene>
<name>A0A7W6RAF7_9PROT</name>
<dbReference type="NCBIfam" id="NF008866">
    <property type="entry name" value="PRK11899.1"/>
    <property type="match status" value="1"/>
</dbReference>
<dbReference type="RefSeq" id="WP_184042574.1">
    <property type="nucleotide sequence ID" value="NZ_JACIGK010000003.1"/>
</dbReference>
<organism evidence="10 11">
    <name type="scientific">Roseospira visakhapatnamensis</name>
    <dbReference type="NCBI Taxonomy" id="390880"/>
    <lineage>
        <taxon>Bacteria</taxon>
        <taxon>Pseudomonadati</taxon>
        <taxon>Pseudomonadota</taxon>
        <taxon>Alphaproteobacteria</taxon>
        <taxon>Rhodospirillales</taxon>
        <taxon>Rhodospirillaceae</taxon>
        <taxon>Roseospira</taxon>
    </lineage>
</organism>
<comment type="catalytic activity">
    <reaction evidence="7">
        <text>prephenate + H(+) = 3-phenylpyruvate + CO2 + H2O</text>
        <dbReference type="Rhea" id="RHEA:21648"/>
        <dbReference type="ChEBI" id="CHEBI:15377"/>
        <dbReference type="ChEBI" id="CHEBI:15378"/>
        <dbReference type="ChEBI" id="CHEBI:16526"/>
        <dbReference type="ChEBI" id="CHEBI:18005"/>
        <dbReference type="ChEBI" id="CHEBI:29934"/>
        <dbReference type="EC" id="4.2.1.51"/>
    </reaction>
</comment>
<feature type="site" description="Essential for prephenate dehydratase activity" evidence="8">
    <location>
        <position position="189"/>
    </location>
</feature>
<keyword evidence="5" id="KW-0584">Phenylalanine biosynthesis</keyword>
<dbReference type="Gene3D" id="3.40.190.10">
    <property type="entry name" value="Periplasmic binding protein-like II"/>
    <property type="match status" value="2"/>
</dbReference>
<evidence type="ECO:0000256" key="2">
    <source>
        <dbReference type="ARBA" id="ARBA00013147"/>
    </source>
</evidence>
<dbReference type="InterPro" id="IPR001086">
    <property type="entry name" value="Preph_deHydtase"/>
</dbReference>
<feature type="domain" description="Prephenate dehydratase" evidence="9">
    <location>
        <begin position="21"/>
        <end position="196"/>
    </location>
</feature>
<dbReference type="CDD" id="cd13631">
    <property type="entry name" value="PBP2_Ct-PDT_like"/>
    <property type="match status" value="1"/>
</dbReference>
<dbReference type="PROSITE" id="PS51171">
    <property type="entry name" value="PREPHENATE_DEHYDR_3"/>
    <property type="match status" value="1"/>
</dbReference>
<dbReference type="GO" id="GO:0009094">
    <property type="term" value="P:L-phenylalanine biosynthetic process"/>
    <property type="evidence" value="ECO:0007669"/>
    <property type="project" value="UniProtKB-UniPathway"/>
</dbReference>
<dbReference type="CDD" id="cd04905">
    <property type="entry name" value="ACT_CM-PDT"/>
    <property type="match status" value="1"/>
</dbReference>
<dbReference type="Gene3D" id="3.30.70.260">
    <property type="match status" value="1"/>
</dbReference>
<dbReference type="SUPFAM" id="SSF53850">
    <property type="entry name" value="Periplasmic binding protein-like II"/>
    <property type="match status" value="1"/>
</dbReference>
<dbReference type="UniPathway" id="UPA00121">
    <property type="reaction ID" value="UER00345"/>
</dbReference>
<dbReference type="GO" id="GO:0005737">
    <property type="term" value="C:cytoplasm"/>
    <property type="evidence" value="ECO:0007669"/>
    <property type="project" value="TreeGrafter"/>
</dbReference>
<evidence type="ECO:0000256" key="5">
    <source>
        <dbReference type="ARBA" id="ARBA00023222"/>
    </source>
</evidence>
<evidence type="ECO:0000313" key="10">
    <source>
        <dbReference type="EMBL" id="MBB4264940.1"/>
    </source>
</evidence>
<dbReference type="EC" id="4.2.1.51" evidence="2"/>
<evidence type="ECO:0000313" key="11">
    <source>
        <dbReference type="Proteomes" id="UP000554286"/>
    </source>
</evidence>
<keyword evidence="6 10" id="KW-0456">Lyase</keyword>
<evidence type="ECO:0000256" key="3">
    <source>
        <dbReference type="ARBA" id="ARBA00022605"/>
    </source>
</evidence>
<evidence type="ECO:0000256" key="4">
    <source>
        <dbReference type="ARBA" id="ARBA00023141"/>
    </source>
</evidence>
<proteinExistence type="predicted"/>
<dbReference type="InterPro" id="IPR045865">
    <property type="entry name" value="ACT-like_dom_sf"/>
</dbReference>
<evidence type="ECO:0000256" key="1">
    <source>
        <dbReference type="ARBA" id="ARBA00004741"/>
    </source>
</evidence>
<dbReference type="InterPro" id="IPR008242">
    <property type="entry name" value="Chor_mutase/pphenate_deHydtase"/>
</dbReference>
<dbReference type="Proteomes" id="UP000554286">
    <property type="component" value="Unassembled WGS sequence"/>
</dbReference>
<sequence length="325" mass="35575">MSDQPPPSVEDHSQPVAREPAMAFQGHLGAYSHAACRTAYPDMRPLPCAAFEDVFAAVRNGKALHAMIPIDNSVAGRVADIHHLLPGSGLHIVAEHFLRVNHHLLVVPGTKLEDLRTVESHVHALSQCRRLLRDLGLKPVVTADTAGAAKDVAARGDTSVAAIGSALAGEIHGLESLRANVEDEDHNTTRFVIMAREPVSPRADVESVTSFIFRVRNVPASLYKALGGFATNGVNMTKLESYQVGGTFIAAQFYAEVEGRPDDRPVAYALEELRFFSHEVHILGVYPAHPYRFEARRRVLEAETRLEHTRPDPLANRWAETSNGL</sequence>
<accession>A0A7W6RAF7</accession>
<dbReference type="Pfam" id="PF00800">
    <property type="entry name" value="PDT"/>
    <property type="match status" value="1"/>
</dbReference>
<comment type="pathway">
    <text evidence="1">Amino-acid biosynthesis; L-phenylalanine biosynthesis; phenylpyruvate from prephenate: step 1/1.</text>
</comment>